<dbReference type="EC" id="2.1.1.-" evidence="5"/>
<gene>
    <name evidence="5" type="primary">cmoM</name>
    <name evidence="5" type="ORF">LAUMK142_00725</name>
</gene>
<dbReference type="AlphaFoldDB" id="A0A498QM84"/>
<accession>A0A498QM84</accession>
<dbReference type="SUPFAM" id="SSF53335">
    <property type="entry name" value="S-adenosyl-L-methionine-dependent methyltransferases"/>
    <property type="match status" value="1"/>
</dbReference>
<evidence type="ECO:0000259" key="4">
    <source>
        <dbReference type="Pfam" id="PF13649"/>
    </source>
</evidence>
<keyword evidence="1 5" id="KW-0489">Methyltransferase</keyword>
<name>A0A498QM84_9MYCO</name>
<dbReference type="InterPro" id="IPR029063">
    <property type="entry name" value="SAM-dependent_MTases_sf"/>
</dbReference>
<dbReference type="GO" id="GO:0032259">
    <property type="term" value="P:methylation"/>
    <property type="evidence" value="ECO:0007669"/>
    <property type="project" value="UniProtKB-KW"/>
</dbReference>
<dbReference type="GO" id="GO:0008168">
    <property type="term" value="F:methyltransferase activity"/>
    <property type="evidence" value="ECO:0007669"/>
    <property type="project" value="UniProtKB-KW"/>
</dbReference>
<sequence>MNDTVYNLRMPFPVGEGSEKNMTIETNVAGFEPLYGDAELAEGLIPWDIGGPQPVVEQLVAYGAIRGEVLDPGTGPGYHAIHYASQGFSVTGIDGSPSAIERARRNAERAGVTVDFQVADATRLDGFEGRFDTVVDSAFYHVFLGDEATQTRYAQALHRATKPGARLYMFEFSPHNVNGIQWAGIPADNFDRVLGASGWRVDYLGGTTYQARFLPKTFDAMTKVVSESQDEMLERMRPLMQQLNVLQPLLQDHRVHIPVWSVVATRRD</sequence>
<reference evidence="5 6" key="1">
    <citation type="submission" date="2018-09" db="EMBL/GenBank/DDBJ databases">
        <authorList>
            <person name="Tagini F."/>
        </authorList>
    </citation>
    <scope>NUCLEOTIDE SEQUENCE [LARGE SCALE GENOMIC DNA]</scope>
    <source>
        <strain evidence="5 6">MK142</strain>
    </source>
</reference>
<organism evidence="5 6">
    <name type="scientific">Mycobacterium pseudokansasii</name>
    <dbReference type="NCBI Taxonomy" id="2341080"/>
    <lineage>
        <taxon>Bacteria</taxon>
        <taxon>Bacillati</taxon>
        <taxon>Actinomycetota</taxon>
        <taxon>Actinomycetes</taxon>
        <taxon>Mycobacteriales</taxon>
        <taxon>Mycobacteriaceae</taxon>
        <taxon>Mycobacterium</taxon>
    </lineage>
</organism>
<protein>
    <submittedName>
        <fullName evidence="5">tRNA 5-carboxymethoxyuridine methyltransferase</fullName>
        <ecNumber evidence="5">2.1.1.-</ecNumber>
    </submittedName>
</protein>
<keyword evidence="2 5" id="KW-0808">Transferase</keyword>
<evidence type="ECO:0000256" key="1">
    <source>
        <dbReference type="ARBA" id="ARBA00022603"/>
    </source>
</evidence>
<keyword evidence="3" id="KW-0949">S-adenosyl-L-methionine</keyword>
<dbReference type="Proteomes" id="UP000268285">
    <property type="component" value="Unassembled WGS sequence"/>
</dbReference>
<evidence type="ECO:0000313" key="6">
    <source>
        <dbReference type="Proteomes" id="UP000268285"/>
    </source>
</evidence>
<feature type="domain" description="Methyltransferase" evidence="4">
    <location>
        <begin position="69"/>
        <end position="164"/>
    </location>
</feature>
<dbReference type="InterPro" id="IPR041698">
    <property type="entry name" value="Methyltransf_25"/>
</dbReference>
<dbReference type="Pfam" id="PF13649">
    <property type="entry name" value="Methyltransf_25"/>
    <property type="match status" value="1"/>
</dbReference>
<keyword evidence="6" id="KW-1185">Reference proteome</keyword>
<proteinExistence type="predicted"/>
<dbReference type="Gene3D" id="3.40.50.150">
    <property type="entry name" value="Vaccinia Virus protein VP39"/>
    <property type="match status" value="1"/>
</dbReference>
<dbReference type="PANTHER" id="PTHR43464">
    <property type="entry name" value="METHYLTRANSFERASE"/>
    <property type="match status" value="1"/>
</dbReference>
<dbReference type="EMBL" id="UPHU01000001">
    <property type="protein sequence ID" value="VBA47391.1"/>
    <property type="molecule type" value="Genomic_DNA"/>
</dbReference>
<dbReference type="PANTHER" id="PTHR43464:SF19">
    <property type="entry name" value="UBIQUINONE BIOSYNTHESIS O-METHYLTRANSFERASE, MITOCHONDRIAL"/>
    <property type="match status" value="1"/>
</dbReference>
<evidence type="ECO:0000256" key="3">
    <source>
        <dbReference type="ARBA" id="ARBA00022691"/>
    </source>
</evidence>
<evidence type="ECO:0000313" key="5">
    <source>
        <dbReference type="EMBL" id="VBA47391.1"/>
    </source>
</evidence>
<dbReference type="CDD" id="cd02440">
    <property type="entry name" value="AdoMet_MTases"/>
    <property type="match status" value="1"/>
</dbReference>
<evidence type="ECO:0000256" key="2">
    <source>
        <dbReference type="ARBA" id="ARBA00022679"/>
    </source>
</evidence>